<protein>
    <submittedName>
        <fullName evidence="1">Uncharacterized protein</fullName>
    </submittedName>
</protein>
<dbReference type="OrthoDB" id="6236063at2759"/>
<sequence length="174" mass="19742">MNDKCIQFIRSKGVIGDLLELNLARAGWNENLLATYPTCCKEIQTNDSRLLYQMTIQVNDEDISTKRHFLAFCQLRVHLLSPSEVIDCRKQYHMYNTVAGFIPLFIASRFHGPGSMCLCGLASDPQAVKVEMTDRFYAPSGIFRAIVFQAQTMQVARRFNPPHSEVCDVGFQIS</sequence>
<keyword evidence="2" id="KW-1185">Reference proteome</keyword>
<reference evidence="1 2" key="1">
    <citation type="submission" date="2019-07" db="EMBL/GenBank/DDBJ databases">
        <title>Annotation for the trematode Paragonimus westermani.</title>
        <authorList>
            <person name="Choi Y.-J."/>
        </authorList>
    </citation>
    <scope>NUCLEOTIDE SEQUENCE [LARGE SCALE GENOMIC DNA]</scope>
    <source>
        <strain evidence="1">180907_Pwestermani</strain>
    </source>
</reference>
<organism evidence="1 2">
    <name type="scientific">Paragonimus westermani</name>
    <dbReference type="NCBI Taxonomy" id="34504"/>
    <lineage>
        <taxon>Eukaryota</taxon>
        <taxon>Metazoa</taxon>
        <taxon>Spiralia</taxon>
        <taxon>Lophotrochozoa</taxon>
        <taxon>Platyhelminthes</taxon>
        <taxon>Trematoda</taxon>
        <taxon>Digenea</taxon>
        <taxon>Plagiorchiida</taxon>
        <taxon>Troglotremata</taxon>
        <taxon>Troglotrematidae</taxon>
        <taxon>Paragonimus</taxon>
    </lineage>
</organism>
<evidence type="ECO:0000313" key="2">
    <source>
        <dbReference type="Proteomes" id="UP000699462"/>
    </source>
</evidence>
<comment type="caution">
    <text evidence="1">The sequence shown here is derived from an EMBL/GenBank/DDBJ whole genome shotgun (WGS) entry which is preliminary data.</text>
</comment>
<name>A0A8T0CZ33_9TREM</name>
<evidence type="ECO:0000313" key="1">
    <source>
        <dbReference type="EMBL" id="KAF8560923.1"/>
    </source>
</evidence>
<dbReference type="EMBL" id="JTDF01022130">
    <property type="protein sequence ID" value="KAF8560923.1"/>
    <property type="molecule type" value="Genomic_DNA"/>
</dbReference>
<gene>
    <name evidence="1" type="ORF">P879_09797</name>
</gene>
<dbReference type="Proteomes" id="UP000699462">
    <property type="component" value="Unassembled WGS sequence"/>
</dbReference>
<proteinExistence type="predicted"/>
<dbReference type="AlphaFoldDB" id="A0A8T0CZ33"/>
<accession>A0A8T0CZ33</accession>